<gene>
    <name evidence="2" type="ordered locus">MHLP_00875</name>
</gene>
<dbReference type="KEGG" id="mhl:MHLP_00875"/>
<organism evidence="2 3">
    <name type="scientific">Mycoplasma haematolamae (strain Purdue)</name>
    <dbReference type="NCBI Taxonomy" id="1212765"/>
    <lineage>
        <taxon>Bacteria</taxon>
        <taxon>Bacillati</taxon>
        <taxon>Mycoplasmatota</taxon>
        <taxon>Mollicutes</taxon>
        <taxon>Mycoplasmataceae</taxon>
        <taxon>Mycoplasma</taxon>
    </lineage>
</organism>
<name>I7B919_MYCHA</name>
<feature type="compositionally biased region" description="Basic and acidic residues" evidence="1">
    <location>
        <begin position="116"/>
        <end position="125"/>
    </location>
</feature>
<dbReference type="EMBL" id="CP003731">
    <property type="protein sequence ID" value="AFO51755.1"/>
    <property type="molecule type" value="Genomic_DNA"/>
</dbReference>
<accession>I7B919</accession>
<proteinExistence type="predicted"/>
<sequence>MKVVVPATLATGTVGGGSYVAYSIWDSLTSKTTITRSEGNPGVSDDHPTTPSRVVGKDSFQVSLSSEGGNKEILKCAIPTPQEGKHYNINLWKVEANKAELTCSEGEEAQTPNRLKPVERDKASEEDNVDNDPIADLQCDSFQGGNGEDVRVFECTINGGRKVEMRLDDQS</sequence>
<dbReference type="HOGENOM" id="CLU_117600_0_0_14"/>
<reference evidence="2 3" key="1">
    <citation type="journal article" date="2012" name="J. Bacteriol.">
        <title>Genome Sequence of "Candidatus Mycoplasma haemolamae" Strain Purdue, a Red Blood Cell Pathogen of Alpacas (Vicugna pacos) and Llamas (Lama glama).</title>
        <authorList>
            <person name="Guimaraes A.M."/>
            <person name="Toth B."/>
            <person name="Santos A.P."/>
            <person name="do Nascimento N.C."/>
            <person name="Kritchevsky J.E."/>
            <person name="Messick J.B."/>
        </authorList>
    </citation>
    <scope>NUCLEOTIDE SEQUENCE [LARGE SCALE GENOMIC DNA]</scope>
    <source>
        <strain evidence="2 3">Purdue</strain>
    </source>
</reference>
<protein>
    <submittedName>
        <fullName evidence="2">Uncharacterized protein</fullName>
    </submittedName>
</protein>
<dbReference type="STRING" id="1212765.MHLP_00875"/>
<reference evidence="3" key="2">
    <citation type="submission" date="2012-07" db="EMBL/GenBank/DDBJ databases">
        <title>Complete genome sequence of 'Candidatus Mycoplasma haemolamae'.</title>
        <authorList>
            <person name="Guimaraes A.M.S."/>
            <person name="Toth B."/>
            <person name="Santos A.P."/>
            <person name="Nascimento N.C."/>
            <person name="Sojka J.E."/>
            <person name="Messick J.B."/>
        </authorList>
    </citation>
    <scope>NUCLEOTIDE SEQUENCE [LARGE SCALE GENOMIC DNA]</scope>
    <source>
        <strain evidence="3">Purdue</strain>
    </source>
</reference>
<dbReference type="PATRIC" id="fig|1212765.3.peg.200"/>
<evidence type="ECO:0000313" key="2">
    <source>
        <dbReference type="EMBL" id="AFO51755.1"/>
    </source>
</evidence>
<feature type="region of interest" description="Disordered" evidence="1">
    <location>
        <begin position="34"/>
        <end position="53"/>
    </location>
</feature>
<evidence type="ECO:0000256" key="1">
    <source>
        <dbReference type="SAM" id="MobiDB-lite"/>
    </source>
</evidence>
<keyword evidence="3" id="KW-1185">Reference proteome</keyword>
<feature type="region of interest" description="Disordered" evidence="1">
    <location>
        <begin position="103"/>
        <end position="135"/>
    </location>
</feature>
<dbReference type="Proteomes" id="UP000006502">
    <property type="component" value="Chromosome"/>
</dbReference>
<evidence type="ECO:0000313" key="3">
    <source>
        <dbReference type="Proteomes" id="UP000006502"/>
    </source>
</evidence>
<dbReference type="AlphaFoldDB" id="I7B919"/>